<dbReference type="RefSeq" id="WP_155041875.1">
    <property type="nucleotide sequence ID" value="NZ_JBHGCD010000026.1"/>
</dbReference>
<dbReference type="AlphaFoldDB" id="A0A844HUH4"/>
<comment type="caution">
    <text evidence="1">The sequence shown here is derived from an EMBL/GenBank/DDBJ whole genome shotgun (WGS) entry which is preliminary data.</text>
</comment>
<protein>
    <submittedName>
        <fullName evidence="1">Protein phosphatase</fullName>
    </submittedName>
</protein>
<dbReference type="OrthoDB" id="8016560at2"/>
<dbReference type="Proteomes" id="UP000449846">
    <property type="component" value="Unassembled WGS sequence"/>
</dbReference>
<dbReference type="CDD" id="cd14498">
    <property type="entry name" value="DSP"/>
    <property type="match status" value="1"/>
</dbReference>
<organism evidence="1 2">
    <name type="scientific">Paracoccus litorisediminis</name>
    <dbReference type="NCBI Taxonomy" id="2006130"/>
    <lineage>
        <taxon>Bacteria</taxon>
        <taxon>Pseudomonadati</taxon>
        <taxon>Pseudomonadota</taxon>
        <taxon>Alphaproteobacteria</taxon>
        <taxon>Rhodobacterales</taxon>
        <taxon>Paracoccaceae</taxon>
        <taxon>Paracoccus</taxon>
    </lineage>
</organism>
<evidence type="ECO:0000313" key="2">
    <source>
        <dbReference type="Proteomes" id="UP000449846"/>
    </source>
</evidence>
<proteinExistence type="predicted"/>
<reference evidence="1 2" key="1">
    <citation type="submission" date="2019-11" db="EMBL/GenBank/DDBJ databases">
        <authorList>
            <person name="Dong K."/>
        </authorList>
    </citation>
    <scope>NUCLEOTIDE SEQUENCE [LARGE SCALE GENOMIC DNA]</scope>
    <source>
        <strain evidence="1 2">NBRC 112902</strain>
    </source>
</reference>
<gene>
    <name evidence="1" type="ORF">GL300_22265</name>
</gene>
<sequence length="211" mass="23000">MSDDIALAGIEDKSLREPITLIERNLIGTGVDLYIGDKRAASDPAMLARHNIQMVLNCAVNLDINCVTEVSPDSAALGWGTGFVRYYKLGIVDGPGNPVPMMLAGYYQMCGLLAQKMPDKPSYPRRAHGNLLVNCRAGRSRSVTLAALFLHLQMPQRFPALEDAIGHICRLRGIPDALRFKTPKPVLIEAAEWAASMARMIQPHLPEAPAA</sequence>
<dbReference type="InterPro" id="IPR029021">
    <property type="entry name" value="Prot-tyrosine_phosphatase-like"/>
</dbReference>
<keyword evidence="2" id="KW-1185">Reference proteome</keyword>
<dbReference type="Gene3D" id="3.90.190.10">
    <property type="entry name" value="Protein tyrosine phosphatase superfamily"/>
    <property type="match status" value="1"/>
</dbReference>
<accession>A0A844HUH4</accession>
<evidence type="ECO:0000313" key="1">
    <source>
        <dbReference type="EMBL" id="MTH61925.1"/>
    </source>
</evidence>
<dbReference type="SUPFAM" id="SSF52799">
    <property type="entry name" value="(Phosphotyrosine protein) phosphatases II"/>
    <property type="match status" value="1"/>
</dbReference>
<name>A0A844HUH4_9RHOB</name>
<dbReference type="EMBL" id="WMIG01000022">
    <property type="protein sequence ID" value="MTH61925.1"/>
    <property type="molecule type" value="Genomic_DNA"/>
</dbReference>